<accession>A0ABU5C4I5</accession>
<comment type="function">
    <text evidence="8">Probably functions as a manganese efflux pump.</text>
</comment>
<proteinExistence type="inferred from homology"/>
<organism evidence="9 10">
    <name type="scientific">Tigheibacillus halophilus</name>
    <dbReference type="NCBI Taxonomy" id="361280"/>
    <lineage>
        <taxon>Bacteria</taxon>
        <taxon>Bacillati</taxon>
        <taxon>Bacillota</taxon>
        <taxon>Bacilli</taxon>
        <taxon>Bacillales</taxon>
        <taxon>Bacillaceae</taxon>
        <taxon>Tigheibacillus</taxon>
    </lineage>
</organism>
<keyword evidence="10" id="KW-1185">Reference proteome</keyword>
<evidence type="ECO:0000256" key="3">
    <source>
        <dbReference type="ARBA" id="ARBA00022692"/>
    </source>
</evidence>
<dbReference type="InterPro" id="IPR022929">
    <property type="entry name" value="Put_MntP"/>
</dbReference>
<dbReference type="RefSeq" id="WP_390355097.1">
    <property type="nucleotide sequence ID" value="NZ_JBHUIZ010000006.1"/>
</dbReference>
<evidence type="ECO:0000256" key="4">
    <source>
        <dbReference type="ARBA" id="ARBA00022989"/>
    </source>
</evidence>
<dbReference type="PANTHER" id="PTHR35529">
    <property type="entry name" value="MANGANESE EFFLUX PUMP MNTP-RELATED"/>
    <property type="match status" value="1"/>
</dbReference>
<feature type="transmembrane region" description="Helical" evidence="8">
    <location>
        <begin position="133"/>
        <end position="155"/>
    </location>
</feature>
<dbReference type="InterPro" id="IPR003810">
    <property type="entry name" value="Mntp/YtaF"/>
</dbReference>
<evidence type="ECO:0000256" key="5">
    <source>
        <dbReference type="ARBA" id="ARBA00023065"/>
    </source>
</evidence>
<feature type="transmembrane region" description="Helical" evidence="8">
    <location>
        <begin position="40"/>
        <end position="60"/>
    </location>
</feature>
<evidence type="ECO:0000256" key="6">
    <source>
        <dbReference type="ARBA" id="ARBA00023136"/>
    </source>
</evidence>
<evidence type="ECO:0000313" key="10">
    <source>
        <dbReference type="Proteomes" id="UP001281447"/>
    </source>
</evidence>
<feature type="transmembrane region" description="Helical" evidence="8">
    <location>
        <begin position="72"/>
        <end position="93"/>
    </location>
</feature>
<protein>
    <recommendedName>
        <fullName evidence="8">Putative manganese efflux pump MntP</fullName>
    </recommendedName>
</protein>
<keyword evidence="1 8" id="KW-0813">Transport</keyword>
<keyword evidence="3 8" id="KW-0812">Transmembrane</keyword>
<feature type="transmembrane region" description="Helical" evidence="8">
    <location>
        <begin position="105"/>
        <end position="127"/>
    </location>
</feature>
<dbReference type="EMBL" id="JAWDIP010000003">
    <property type="protein sequence ID" value="MDY0394242.1"/>
    <property type="molecule type" value="Genomic_DNA"/>
</dbReference>
<comment type="subcellular location">
    <subcellularLocation>
        <location evidence="8">Cell membrane</location>
        <topology evidence="8">Multi-pass membrane protein</topology>
    </subcellularLocation>
</comment>
<sequence>MFAGLYQEFFTLVCIALALGMDAFSVSLGLGMKKLRLKRILMIGIVVGGFHVVMPLIGILTGKLISNSIGDWAAAASGFLLFGIGAHMIFSAFNFQSRQVFHTAGIGLIFFAFSVSLDSFSLGLSIGMSEIKIIMSVIVFGTVSAILTWGGLLLGRKVQGMFGAYSEIMGGSVLCGFGLLQVFGI</sequence>
<reference evidence="9 10" key="1">
    <citation type="submission" date="2023-10" db="EMBL/GenBank/DDBJ databases">
        <title>Virgibacillus halophilus 5B73C genome.</title>
        <authorList>
            <person name="Miliotis G."/>
            <person name="Sengupta P."/>
            <person name="Hameed A."/>
            <person name="Chuvochina M."/>
            <person name="Mcdonagh F."/>
            <person name="Simpson A.C."/>
            <person name="Singh N.K."/>
            <person name="Rekha P.D."/>
            <person name="Raman K."/>
            <person name="Hugenholtz P."/>
            <person name="Venkateswaran K."/>
        </authorList>
    </citation>
    <scope>NUCLEOTIDE SEQUENCE [LARGE SCALE GENOMIC DNA]</scope>
    <source>
        <strain evidence="9 10">5B73C</strain>
    </source>
</reference>
<keyword evidence="7 8" id="KW-0464">Manganese</keyword>
<dbReference type="Proteomes" id="UP001281447">
    <property type="component" value="Unassembled WGS sequence"/>
</dbReference>
<comment type="similarity">
    <text evidence="8">Belongs to the MntP (TC 9.B.29) family.</text>
</comment>
<keyword evidence="4 8" id="KW-1133">Transmembrane helix</keyword>
<keyword evidence="5 8" id="KW-0406">Ion transport</keyword>
<feature type="transmembrane region" description="Helical" evidence="8">
    <location>
        <begin position="162"/>
        <end position="183"/>
    </location>
</feature>
<dbReference type="PANTHER" id="PTHR35529:SF1">
    <property type="entry name" value="MANGANESE EFFLUX PUMP MNTP-RELATED"/>
    <property type="match status" value="1"/>
</dbReference>
<evidence type="ECO:0000256" key="8">
    <source>
        <dbReference type="HAMAP-Rule" id="MF_01521"/>
    </source>
</evidence>
<comment type="caution">
    <text evidence="9">The sequence shown here is derived from an EMBL/GenBank/DDBJ whole genome shotgun (WGS) entry which is preliminary data.</text>
</comment>
<keyword evidence="2 8" id="KW-1003">Cell membrane</keyword>
<feature type="transmembrane region" description="Helical" evidence="8">
    <location>
        <begin position="6"/>
        <end position="28"/>
    </location>
</feature>
<evidence type="ECO:0000256" key="1">
    <source>
        <dbReference type="ARBA" id="ARBA00022448"/>
    </source>
</evidence>
<evidence type="ECO:0000256" key="7">
    <source>
        <dbReference type="ARBA" id="ARBA00023211"/>
    </source>
</evidence>
<dbReference type="HAMAP" id="MF_01521">
    <property type="entry name" value="MntP_pump"/>
    <property type="match status" value="1"/>
</dbReference>
<evidence type="ECO:0000313" key="9">
    <source>
        <dbReference type="EMBL" id="MDY0394242.1"/>
    </source>
</evidence>
<dbReference type="Pfam" id="PF02659">
    <property type="entry name" value="Mntp"/>
    <property type="match status" value="1"/>
</dbReference>
<keyword evidence="6 8" id="KW-0472">Membrane</keyword>
<name>A0ABU5C4I5_9BACI</name>
<gene>
    <name evidence="8" type="primary">mntP</name>
    <name evidence="9" type="ORF">RWE15_06790</name>
</gene>
<evidence type="ECO:0000256" key="2">
    <source>
        <dbReference type="ARBA" id="ARBA00022475"/>
    </source>
</evidence>